<dbReference type="RefSeq" id="XP_033809447.1">
    <property type="nucleotide sequence ID" value="XM_033953556.1"/>
</dbReference>
<evidence type="ECO:0000256" key="3">
    <source>
        <dbReference type="ARBA" id="ARBA00011738"/>
    </source>
</evidence>
<protein>
    <recommendedName>
        <fullName evidence="5">Sepiapterin reductase</fullName>
        <ecNumber evidence="4">1.1.1.153</ecNumber>
    </recommendedName>
</protein>
<dbReference type="InterPro" id="IPR006393">
    <property type="entry name" value="Sepiapterin_red"/>
</dbReference>
<accession>A0A6P8RV07</accession>
<keyword evidence="6" id="KW-0963">Cytoplasm</keyword>
<keyword evidence="12" id="KW-1185">Reference proteome</keyword>
<dbReference type="GO" id="GO:0006729">
    <property type="term" value="P:tetrahydrobiopterin biosynthetic process"/>
    <property type="evidence" value="ECO:0007669"/>
    <property type="project" value="InterPro"/>
</dbReference>
<dbReference type="EC" id="1.1.1.153" evidence="4"/>
<comment type="similarity">
    <text evidence="2">Belongs to the sepiapterin reductase family.</text>
</comment>
<dbReference type="PANTHER" id="PTHR44085">
    <property type="entry name" value="SEPIAPTERIN REDUCTASE"/>
    <property type="match status" value="1"/>
</dbReference>
<evidence type="ECO:0000256" key="8">
    <source>
        <dbReference type="ARBA" id="ARBA00023002"/>
    </source>
</evidence>
<dbReference type="GO" id="GO:0005737">
    <property type="term" value="C:cytoplasm"/>
    <property type="evidence" value="ECO:0007669"/>
    <property type="project" value="UniProtKB-SubCell"/>
</dbReference>
<evidence type="ECO:0000256" key="7">
    <source>
        <dbReference type="ARBA" id="ARBA00022857"/>
    </source>
</evidence>
<comment type="subunit">
    <text evidence="3">Homodimer.</text>
</comment>
<dbReference type="KEGG" id="gsh:117364410"/>
<dbReference type="AlphaFoldDB" id="A0A6P8RV07"/>
<evidence type="ECO:0000313" key="12">
    <source>
        <dbReference type="Proteomes" id="UP000515159"/>
    </source>
</evidence>
<dbReference type="InterPro" id="IPR036291">
    <property type="entry name" value="NAD(P)-bd_dom_sf"/>
</dbReference>
<organism evidence="12 13">
    <name type="scientific">Geotrypetes seraphini</name>
    <name type="common">Gaboon caecilian</name>
    <name type="synonym">Caecilia seraphini</name>
    <dbReference type="NCBI Taxonomy" id="260995"/>
    <lineage>
        <taxon>Eukaryota</taxon>
        <taxon>Metazoa</taxon>
        <taxon>Chordata</taxon>
        <taxon>Craniata</taxon>
        <taxon>Vertebrata</taxon>
        <taxon>Euteleostomi</taxon>
        <taxon>Amphibia</taxon>
        <taxon>Gymnophiona</taxon>
        <taxon>Geotrypetes</taxon>
    </lineage>
</organism>
<name>A0A6P8RV07_GEOSA</name>
<evidence type="ECO:0000256" key="4">
    <source>
        <dbReference type="ARBA" id="ARBA00013075"/>
    </source>
</evidence>
<dbReference type="GeneID" id="117364410"/>
<sequence>MEAAEGLGRALCVLSGASRGLGRSLALQLCPQLGAGSVLLLLARNEQALVELEAELKGRCPEVLVRCVAQADLATEAGLQRALSAVRELAGAGEVQQLIVVNNAGSLGNVSKFFVDFSDPVEVNNYFALNITSALCLTSTVLQKFPKHSGLRRTVVNISSLCALQPFKSWTLYCTGKAARDMMFQVLAVEEPDVRVISYAPGPLNTDMQELARTESGDLELCQMLIDLKNKGGLIDCDVSSQKLVKLLLEDKFESGAHIDFYDIV</sequence>
<dbReference type="PANTHER" id="PTHR44085:SF2">
    <property type="entry name" value="SEPIAPTERIN REDUCTASE"/>
    <property type="match status" value="1"/>
</dbReference>
<dbReference type="InParanoid" id="A0A6P8RV07"/>
<comment type="catalytic activity">
    <reaction evidence="11">
        <text>L-erythro-7,8-dihydrobiopterin + NADP(+) = L-sepiapterin + NADPH + H(+)</text>
        <dbReference type="Rhea" id="RHEA:18953"/>
        <dbReference type="ChEBI" id="CHEBI:15378"/>
        <dbReference type="ChEBI" id="CHEBI:43029"/>
        <dbReference type="ChEBI" id="CHEBI:57783"/>
        <dbReference type="ChEBI" id="CHEBI:58349"/>
        <dbReference type="ChEBI" id="CHEBI:194527"/>
        <dbReference type="EC" id="1.1.1.153"/>
    </reaction>
</comment>
<dbReference type="CTD" id="6697"/>
<comment type="function">
    <text evidence="10">Catalyzes the final one or two reductions in tetra-hydrobiopterin biosynthesis to form 5,6,7,8-tetrahydrobiopterin.</text>
</comment>
<evidence type="ECO:0000256" key="11">
    <source>
        <dbReference type="ARBA" id="ARBA00093216"/>
    </source>
</evidence>
<dbReference type="OrthoDB" id="153074at2759"/>
<proteinExistence type="inferred from homology"/>
<gene>
    <name evidence="13" type="primary">SPR</name>
</gene>
<evidence type="ECO:0000256" key="6">
    <source>
        <dbReference type="ARBA" id="ARBA00022490"/>
    </source>
</evidence>
<evidence type="ECO:0000313" key="13">
    <source>
        <dbReference type="RefSeq" id="XP_033809447.1"/>
    </source>
</evidence>
<dbReference type="FunFam" id="3.40.50.720:FF:000259">
    <property type="entry name" value="Sepiapterin reductase"/>
    <property type="match status" value="1"/>
</dbReference>
<keyword evidence="8" id="KW-0560">Oxidoreductase</keyword>
<dbReference type="GO" id="GO:0004757">
    <property type="term" value="F:sepiapterin reductase (NADP+) activity"/>
    <property type="evidence" value="ECO:0007669"/>
    <property type="project" value="UniProtKB-EC"/>
</dbReference>
<dbReference type="Gene3D" id="3.40.50.720">
    <property type="entry name" value="NAD(P)-binding Rossmann-like Domain"/>
    <property type="match status" value="1"/>
</dbReference>
<dbReference type="InterPro" id="IPR051721">
    <property type="entry name" value="Biopterin_syn/organic_redct"/>
</dbReference>
<reference evidence="13" key="1">
    <citation type="submission" date="2025-08" db="UniProtKB">
        <authorList>
            <consortium name="RefSeq"/>
        </authorList>
    </citation>
    <scope>IDENTIFICATION</scope>
</reference>
<evidence type="ECO:0000256" key="9">
    <source>
        <dbReference type="ARBA" id="ARBA00052208"/>
    </source>
</evidence>
<comment type="subcellular location">
    <subcellularLocation>
        <location evidence="1">Cytoplasm</location>
    </subcellularLocation>
</comment>
<evidence type="ECO:0000256" key="10">
    <source>
        <dbReference type="ARBA" id="ARBA00055209"/>
    </source>
</evidence>
<evidence type="ECO:0000256" key="1">
    <source>
        <dbReference type="ARBA" id="ARBA00004496"/>
    </source>
</evidence>
<comment type="catalytic activity">
    <reaction evidence="9">
        <text>(6R)-L-erythro-5,6,7,8-tetrahydrobiopterin + 2 NADP(+) = 6-pyruvoyl-5,6,7,8-tetrahydropterin + 2 NADPH + 2 H(+)</text>
        <dbReference type="Rhea" id="RHEA:32627"/>
        <dbReference type="ChEBI" id="CHEBI:15378"/>
        <dbReference type="ChEBI" id="CHEBI:57783"/>
        <dbReference type="ChEBI" id="CHEBI:58349"/>
        <dbReference type="ChEBI" id="CHEBI:59560"/>
        <dbReference type="ChEBI" id="CHEBI:136564"/>
        <dbReference type="EC" id="1.1.1.153"/>
    </reaction>
</comment>
<dbReference type="CDD" id="cd05367">
    <property type="entry name" value="SPR-like_SDR_c"/>
    <property type="match status" value="1"/>
</dbReference>
<dbReference type="SUPFAM" id="SSF51735">
    <property type="entry name" value="NAD(P)-binding Rossmann-fold domains"/>
    <property type="match status" value="1"/>
</dbReference>
<evidence type="ECO:0000256" key="2">
    <source>
        <dbReference type="ARBA" id="ARBA00010483"/>
    </source>
</evidence>
<dbReference type="NCBIfam" id="TIGR01500">
    <property type="entry name" value="sepiapter_red"/>
    <property type="match status" value="1"/>
</dbReference>
<dbReference type="FunCoup" id="A0A6P8RV07">
    <property type="interactions" value="823"/>
</dbReference>
<keyword evidence="7" id="KW-0521">NADP</keyword>
<dbReference type="Proteomes" id="UP000515159">
    <property type="component" value="Chromosome 1"/>
</dbReference>
<evidence type="ECO:0000256" key="5">
    <source>
        <dbReference type="ARBA" id="ARBA00019170"/>
    </source>
</evidence>
<dbReference type="InterPro" id="IPR002347">
    <property type="entry name" value="SDR_fam"/>
</dbReference>
<dbReference type="PRINTS" id="PR00081">
    <property type="entry name" value="GDHRDH"/>
</dbReference>
<dbReference type="Pfam" id="PF00106">
    <property type="entry name" value="adh_short"/>
    <property type="match status" value="1"/>
</dbReference>